<keyword evidence="2" id="KW-0813">Transport</keyword>
<comment type="caution">
    <text evidence="6">The sequence shown here is derived from an EMBL/GenBank/DDBJ whole genome shotgun (WGS) entry which is preliminary data.</text>
</comment>
<dbReference type="EMBL" id="JAAIYP010000039">
    <property type="protein sequence ID" value="NFV81249.1"/>
    <property type="molecule type" value="Genomic_DNA"/>
</dbReference>
<evidence type="ECO:0000259" key="5">
    <source>
        <dbReference type="Pfam" id="PF01814"/>
    </source>
</evidence>
<protein>
    <submittedName>
        <fullName evidence="6">Hemerythrin</fullName>
    </submittedName>
</protein>
<dbReference type="NCBIfam" id="TIGR02481">
    <property type="entry name" value="hemeryth_dom"/>
    <property type="match status" value="1"/>
</dbReference>
<name>A0A7C9UXF1_9PROT</name>
<dbReference type="InterPro" id="IPR012312">
    <property type="entry name" value="Hemerythrin-like"/>
</dbReference>
<dbReference type="InterPro" id="IPR012827">
    <property type="entry name" value="Hemerythrin_metal-bd"/>
</dbReference>
<organism evidence="6 7">
    <name type="scientific">Magnetospirillum aberrantis SpK</name>
    <dbReference type="NCBI Taxonomy" id="908842"/>
    <lineage>
        <taxon>Bacteria</taxon>
        <taxon>Pseudomonadati</taxon>
        <taxon>Pseudomonadota</taxon>
        <taxon>Alphaproteobacteria</taxon>
        <taxon>Rhodospirillales</taxon>
        <taxon>Rhodospirillaceae</taxon>
        <taxon>Magnetospirillum</taxon>
    </lineage>
</organism>
<dbReference type="PANTHER" id="PTHR37164:SF1">
    <property type="entry name" value="BACTERIOHEMERYTHRIN"/>
    <property type="match status" value="1"/>
</dbReference>
<dbReference type="InterPro" id="IPR050669">
    <property type="entry name" value="Hemerythrin"/>
</dbReference>
<dbReference type="InterPro" id="IPR016131">
    <property type="entry name" value="Haemerythrin_Fe_BS"/>
</dbReference>
<keyword evidence="4" id="KW-0408">Iron</keyword>
<dbReference type="GO" id="GO:0046872">
    <property type="term" value="F:metal ion binding"/>
    <property type="evidence" value="ECO:0007669"/>
    <property type="project" value="UniProtKB-KW"/>
</dbReference>
<dbReference type="AlphaFoldDB" id="A0A7C9UXF1"/>
<dbReference type="SUPFAM" id="SSF47188">
    <property type="entry name" value="Hemerythrin-like"/>
    <property type="match status" value="1"/>
</dbReference>
<dbReference type="Pfam" id="PF01814">
    <property type="entry name" value="Hemerythrin"/>
    <property type="match status" value="1"/>
</dbReference>
<evidence type="ECO:0000256" key="2">
    <source>
        <dbReference type="ARBA" id="ARBA00022621"/>
    </source>
</evidence>
<accession>A0A7C9UXF1</accession>
<dbReference type="Proteomes" id="UP000480684">
    <property type="component" value="Unassembled WGS sequence"/>
</dbReference>
<reference evidence="6 7" key="1">
    <citation type="submission" date="2020-02" db="EMBL/GenBank/DDBJ databases">
        <authorList>
            <person name="Dziuba M."/>
            <person name="Kuznetsov B."/>
            <person name="Mardanov A."/>
            <person name="Ravin N."/>
            <person name="Grouzdev D."/>
        </authorList>
    </citation>
    <scope>NUCLEOTIDE SEQUENCE [LARGE SCALE GENOMIC DNA]</scope>
    <source>
        <strain evidence="6 7">SpK</strain>
    </source>
</reference>
<evidence type="ECO:0000256" key="4">
    <source>
        <dbReference type="ARBA" id="ARBA00023004"/>
    </source>
</evidence>
<evidence type="ECO:0000256" key="1">
    <source>
        <dbReference type="ARBA" id="ARBA00010587"/>
    </source>
</evidence>
<proteinExistence type="inferred from homology"/>
<dbReference type="GO" id="GO:0005344">
    <property type="term" value="F:oxygen carrier activity"/>
    <property type="evidence" value="ECO:0007669"/>
    <property type="project" value="UniProtKB-KW"/>
</dbReference>
<dbReference type="InterPro" id="IPR035938">
    <property type="entry name" value="Hemerythrin-like_sf"/>
</dbReference>
<dbReference type="PROSITE" id="PS00550">
    <property type="entry name" value="HEMERYTHRINS"/>
    <property type="match status" value="1"/>
</dbReference>
<evidence type="ECO:0000313" key="7">
    <source>
        <dbReference type="Proteomes" id="UP000480684"/>
    </source>
</evidence>
<keyword evidence="7" id="KW-1185">Reference proteome</keyword>
<evidence type="ECO:0000256" key="3">
    <source>
        <dbReference type="ARBA" id="ARBA00022723"/>
    </source>
</evidence>
<sequence length="133" mass="15016">MGTMSVIEWHDGLNVGVAFMDHDHTEAANAINAMAQASGQDRLVQLDHFIDHCRDHFAREEVLMGKVGFFALGCHQGEHQRVLAELAQVRERLAGGDQQDEYFTRALPQWLMNHRNTMDFVTAEFARAAGYSE</sequence>
<dbReference type="Gene3D" id="1.20.120.50">
    <property type="entry name" value="Hemerythrin-like"/>
    <property type="match status" value="1"/>
</dbReference>
<keyword evidence="3" id="KW-0479">Metal-binding</keyword>
<feature type="domain" description="Hemerythrin-like" evidence="5">
    <location>
        <begin position="16"/>
        <end position="120"/>
    </location>
</feature>
<gene>
    <name evidence="6" type="ORF">G4223_14115</name>
</gene>
<dbReference type="PANTHER" id="PTHR37164">
    <property type="entry name" value="BACTERIOHEMERYTHRIN"/>
    <property type="match status" value="1"/>
</dbReference>
<evidence type="ECO:0000313" key="6">
    <source>
        <dbReference type="EMBL" id="NFV81249.1"/>
    </source>
</evidence>
<comment type="similarity">
    <text evidence="1">Belongs to the hemerythrin family.</text>
</comment>
<keyword evidence="2" id="KW-0561">Oxygen transport</keyword>
<dbReference type="CDD" id="cd12107">
    <property type="entry name" value="Hemerythrin"/>
    <property type="match status" value="1"/>
</dbReference>